<accession>A0A1D7XMC0</accession>
<dbReference type="InterPro" id="IPR030662">
    <property type="entry name" value="DPH6/MJ0570"/>
</dbReference>
<dbReference type="Gene3D" id="3.40.50.620">
    <property type="entry name" value="HUPs"/>
    <property type="match status" value="1"/>
</dbReference>
<feature type="domain" description="Diphthamide synthase" evidence="1">
    <location>
        <begin position="6"/>
        <end position="217"/>
    </location>
</feature>
<keyword evidence="2" id="KW-0547">Nucleotide-binding</keyword>
<dbReference type="Proteomes" id="UP000094652">
    <property type="component" value="Chromosome"/>
</dbReference>
<keyword evidence="3" id="KW-1185">Reference proteome</keyword>
<dbReference type="GO" id="GO:0017183">
    <property type="term" value="P:protein histidyl modification to diphthamide"/>
    <property type="evidence" value="ECO:0007669"/>
    <property type="project" value="TreeGrafter"/>
</dbReference>
<dbReference type="KEGG" id="ctae:BGI42_11170"/>
<protein>
    <submittedName>
        <fullName evidence="2">ATP-binding protein</fullName>
    </submittedName>
</protein>
<sequence length="217" mass="25263">MENFKFVTSYSGGKDSVLSLYRMINKGYKPAGILVTFDKDNTSWFHKVPKELFIKTSKELNIPLIEVECFDGNNYSKKFSEELKKLKEKEDINLCVFGDIDIENHRKWCLDVCREAGMKAEFPLWNENREKLTKEFLEAGFSTVIKKVNLDLLNQSFLGLKLDFDVIKELKKTGCDVSGENGEYHTFVYDGPIFNNKIEFNIINKQIYDNYGYLIIK</sequence>
<dbReference type="OrthoDB" id="3572539at2"/>
<dbReference type="PANTHER" id="PTHR12196">
    <property type="entry name" value="DOMAIN OF UNKNOWN FUNCTION 71 DUF71 -CONTAINING PROTEIN"/>
    <property type="match status" value="1"/>
</dbReference>
<dbReference type="Gene3D" id="3.90.1490.10">
    <property type="entry name" value="putative n-type atp pyrophosphatase, domain 2"/>
    <property type="match status" value="1"/>
</dbReference>
<name>A0A1D7XMC0_9CLOT</name>
<evidence type="ECO:0000259" key="1">
    <source>
        <dbReference type="Pfam" id="PF01902"/>
    </source>
</evidence>
<dbReference type="PANTHER" id="PTHR12196:SF2">
    <property type="entry name" value="DIPHTHINE--AMMONIA LIGASE"/>
    <property type="match status" value="1"/>
</dbReference>
<dbReference type="RefSeq" id="WP_069680394.1">
    <property type="nucleotide sequence ID" value="NZ_CP017253.2"/>
</dbReference>
<organism evidence="2 3">
    <name type="scientific">Clostridium taeniosporum</name>
    <dbReference type="NCBI Taxonomy" id="394958"/>
    <lineage>
        <taxon>Bacteria</taxon>
        <taxon>Bacillati</taxon>
        <taxon>Bacillota</taxon>
        <taxon>Clostridia</taxon>
        <taxon>Eubacteriales</taxon>
        <taxon>Clostridiaceae</taxon>
        <taxon>Clostridium</taxon>
    </lineage>
</organism>
<dbReference type="EMBL" id="CP017253">
    <property type="protein sequence ID" value="AOR24259.1"/>
    <property type="molecule type" value="Genomic_DNA"/>
</dbReference>
<dbReference type="SUPFAM" id="SSF52402">
    <property type="entry name" value="Adenine nucleotide alpha hydrolases-like"/>
    <property type="match status" value="1"/>
</dbReference>
<dbReference type="InterPro" id="IPR014729">
    <property type="entry name" value="Rossmann-like_a/b/a_fold"/>
</dbReference>
<dbReference type="Pfam" id="PF01902">
    <property type="entry name" value="Diphthami_syn_2"/>
    <property type="match status" value="1"/>
</dbReference>
<dbReference type="CDD" id="cd01994">
    <property type="entry name" value="AANH_PF0828-like"/>
    <property type="match status" value="1"/>
</dbReference>
<dbReference type="STRING" id="394958.BGI42_11170"/>
<gene>
    <name evidence="2" type="ORF">BGI42_11170</name>
</gene>
<dbReference type="AlphaFoldDB" id="A0A1D7XMC0"/>
<dbReference type="NCBIfam" id="TIGR00290">
    <property type="entry name" value="MJ0570_dom"/>
    <property type="match status" value="1"/>
</dbReference>
<reference evidence="3" key="1">
    <citation type="submission" date="2016-09" db="EMBL/GenBank/DDBJ databases">
        <title>Genomics of Clostridium taeniosporum, an organism which forms endospores with ribbon-like appendages.</title>
        <authorList>
            <person name="Walker J.R."/>
        </authorList>
    </citation>
    <scope>NUCLEOTIDE SEQUENCE [LARGE SCALE GENOMIC DNA]</scope>
    <source>
        <strain evidence="3">1/k</strain>
    </source>
</reference>
<dbReference type="GO" id="GO:0017178">
    <property type="term" value="F:diphthine-ammonia ligase activity"/>
    <property type="evidence" value="ECO:0007669"/>
    <property type="project" value="TreeGrafter"/>
</dbReference>
<dbReference type="GO" id="GO:0005524">
    <property type="term" value="F:ATP binding"/>
    <property type="evidence" value="ECO:0007669"/>
    <property type="project" value="UniProtKB-KW"/>
</dbReference>
<evidence type="ECO:0000313" key="2">
    <source>
        <dbReference type="EMBL" id="AOR24259.1"/>
    </source>
</evidence>
<keyword evidence="2" id="KW-0067">ATP-binding</keyword>
<evidence type="ECO:0000313" key="3">
    <source>
        <dbReference type="Proteomes" id="UP000094652"/>
    </source>
</evidence>
<proteinExistence type="predicted"/>
<dbReference type="InterPro" id="IPR002761">
    <property type="entry name" value="Diphthami_syn_dom"/>
</dbReference>